<dbReference type="EMBL" id="BEYU01000019">
    <property type="protein sequence ID" value="GBG26214.1"/>
    <property type="molecule type" value="Genomic_DNA"/>
</dbReference>
<feature type="compositionally biased region" description="Basic and acidic residues" evidence="1">
    <location>
        <begin position="1"/>
        <end position="14"/>
    </location>
</feature>
<reference evidence="3 4" key="1">
    <citation type="submission" date="2017-12" db="EMBL/GenBank/DDBJ databases">
        <title>Sequencing, de novo assembly and annotation of complete genome of a new Thraustochytrid species, strain FCC1311.</title>
        <authorList>
            <person name="Sedici K."/>
            <person name="Godart F."/>
            <person name="Aiese Cigliano R."/>
            <person name="Sanseverino W."/>
            <person name="Barakat M."/>
            <person name="Ortet P."/>
            <person name="Marechal E."/>
            <person name="Cagnac O."/>
            <person name="Amato A."/>
        </authorList>
    </citation>
    <scope>NUCLEOTIDE SEQUENCE [LARGE SCALE GENOMIC DNA]</scope>
</reference>
<dbReference type="AlphaFoldDB" id="A0A2R5GEH7"/>
<gene>
    <name evidence="3" type="ORF">FCC1311_024352</name>
</gene>
<organism evidence="3 4">
    <name type="scientific">Hondaea fermentalgiana</name>
    <dbReference type="NCBI Taxonomy" id="2315210"/>
    <lineage>
        <taxon>Eukaryota</taxon>
        <taxon>Sar</taxon>
        <taxon>Stramenopiles</taxon>
        <taxon>Bigyra</taxon>
        <taxon>Labyrinthulomycetes</taxon>
        <taxon>Thraustochytrida</taxon>
        <taxon>Thraustochytriidae</taxon>
        <taxon>Hondaea</taxon>
    </lineage>
</organism>
<feature type="transmembrane region" description="Helical" evidence="2">
    <location>
        <begin position="73"/>
        <end position="91"/>
    </location>
</feature>
<feature type="transmembrane region" description="Helical" evidence="2">
    <location>
        <begin position="792"/>
        <end position="814"/>
    </location>
</feature>
<evidence type="ECO:0000256" key="2">
    <source>
        <dbReference type="SAM" id="Phobius"/>
    </source>
</evidence>
<evidence type="ECO:0000313" key="4">
    <source>
        <dbReference type="Proteomes" id="UP000241890"/>
    </source>
</evidence>
<feature type="transmembrane region" description="Helical" evidence="2">
    <location>
        <begin position="878"/>
        <end position="896"/>
    </location>
</feature>
<keyword evidence="2" id="KW-0472">Membrane</keyword>
<evidence type="ECO:0000313" key="3">
    <source>
        <dbReference type="EMBL" id="GBG26214.1"/>
    </source>
</evidence>
<dbReference type="InParanoid" id="A0A2R5GEH7"/>
<keyword evidence="2" id="KW-1133">Transmembrane helix</keyword>
<evidence type="ECO:0000256" key="1">
    <source>
        <dbReference type="SAM" id="MobiDB-lite"/>
    </source>
</evidence>
<sequence>MSKIFHRDEHHEFAFEEEGASSDEEDLETVEARSAPSEASKSNFLLNRVKGGVQGAGISTGHKLADKKIGQRIWLALIAVCWLWITSYGMAKAIVEAYIPIPALTDVSDRNSFAYSTSTQARDDYADDVNRVADACEADFDRTFRLEVRRRDLAKLFNQNELTWLIGNITIAETKYNATQTELYSTVDMNDANVRTTSNATECLLIDGIVAGDAAAINSLNAANAYRATSELAAEDLAFQIQRKKEYDEEYFANKTDDLQSLQLMLVASVHNTSNTFDNTEGFAESLRACMVVGGGCSSGQSIFTKIQGTFTEAEQFFTRLTNALADYETKALEQMTEYRKTIQKINELKDDNLAVLEDAFGSFGTIPPESDADTDTIYYVSFSDTSITDVISTFPDLYSGLTSNISADGTVFEDSSEALRSSSTGWEAGWTDDYDPPEVDTNETLANLSASGDSFFTNFSSTLSGLTPDSTDDAEPMPSDSVNAETLNTSLSSSEVLVRLTDHSSWDFYAYDDSITQAVSDGIQEMSDLILIFDIIFRIIRTFLIVHKYWSLTGLATPPGDARIKMDNGAGWGPKKTPLQKIAAIVLNPIVITILSVVAVGVIFGSFWYAYSPLYYEYVDSCVQNDWRDIEAGMANGTMLYRNGYTATFQYACADGDSLAQSRTDDINVGRDVECSKQSFDDTVLYNAQVERFNEAYERFFSTVSQNAALVECLDLAYIDGLYSTDFESSTDDPVFDLTFGPLTKAAIYECDNVEGCEAIRGKDTVQSQAEGPDENLLRSVTFDAACSSEYWVHANLFAGISVVGIFIIINISRIIGSRALVRVLWRIVVVRNFSVLISVTDRGDIVYPERVTEKGDTMQEAIRLAVRKAIKRWERWGWVLLVTSLVMNVPWIWALHWVSSTIEYTSEAD</sequence>
<protein>
    <submittedName>
        <fullName evidence="3">Uncharacterized protein</fullName>
    </submittedName>
</protein>
<keyword evidence="4" id="KW-1185">Reference proteome</keyword>
<accession>A0A2R5GEH7</accession>
<keyword evidence="2" id="KW-0812">Transmembrane</keyword>
<dbReference type="Proteomes" id="UP000241890">
    <property type="component" value="Unassembled WGS sequence"/>
</dbReference>
<proteinExistence type="predicted"/>
<feature type="compositionally biased region" description="Acidic residues" evidence="1">
    <location>
        <begin position="15"/>
        <end position="29"/>
    </location>
</feature>
<name>A0A2R5GEH7_9STRA</name>
<feature type="region of interest" description="Disordered" evidence="1">
    <location>
        <begin position="1"/>
        <end position="38"/>
    </location>
</feature>
<comment type="caution">
    <text evidence="3">The sequence shown here is derived from an EMBL/GenBank/DDBJ whole genome shotgun (WGS) entry which is preliminary data.</text>
</comment>